<dbReference type="Proteomes" id="UP001287356">
    <property type="component" value="Unassembled WGS sequence"/>
</dbReference>
<evidence type="ECO:0000313" key="6">
    <source>
        <dbReference type="EMBL" id="KAK3376405.1"/>
    </source>
</evidence>
<sequence>MATRYPCRSDFDRSALGAPLPFSFSQRAAPNRFVKSAMTERMASWSASDKSARGIPGDELVALYGAWGAGGFGTVITGNILIDHDHIEAAGNMIVPVDAALAAGPRFDGFQRLAAATREKNGALCIGQLNHPGRQCLASIQPDPVSASDVQLTTTMFGAGFAKPHPASPAELRAITAAFVHAAVFLEGAGFDGVQLHAAHGYLLAQFLSATTNRRSDAYGCGSLADRARLVTDIAAGIRAATRPGFVLGIKINSVEWQAGGLAPAEAADLCALLEAHAFDFVELSGGTYEDMGLRHRRPSTRAREAFFLDFAEAIAPRLARTRAVVTGGLRSAAAMADALRAVDAVGLGRPACSEPGLPGDILSGRVDACVRPLGLDDNDFGVTATLAAAQMRLVGSGLRTLDPSDEGDIAVFNESVEARASGGSRRDLLDHLLERLKGHATAKSQLHESAAVAL</sequence>
<organism evidence="6 7">
    <name type="scientific">Lasiosphaeria ovina</name>
    <dbReference type="NCBI Taxonomy" id="92902"/>
    <lineage>
        <taxon>Eukaryota</taxon>
        <taxon>Fungi</taxon>
        <taxon>Dikarya</taxon>
        <taxon>Ascomycota</taxon>
        <taxon>Pezizomycotina</taxon>
        <taxon>Sordariomycetes</taxon>
        <taxon>Sordariomycetidae</taxon>
        <taxon>Sordariales</taxon>
        <taxon>Lasiosphaeriaceae</taxon>
        <taxon>Lasiosphaeria</taxon>
    </lineage>
</organism>
<dbReference type="EMBL" id="JAULSN010000003">
    <property type="protein sequence ID" value="KAK3376405.1"/>
    <property type="molecule type" value="Genomic_DNA"/>
</dbReference>
<evidence type="ECO:0000256" key="3">
    <source>
        <dbReference type="ARBA" id="ARBA00022643"/>
    </source>
</evidence>
<comment type="caution">
    <text evidence="6">The sequence shown here is derived from an EMBL/GenBank/DDBJ whole genome shotgun (WGS) entry which is preliminary data.</text>
</comment>
<dbReference type="PANTHER" id="PTHR43656:SF5">
    <property type="entry name" value="NADH:FLAVIN OXIDOREDUCTASE_NADH OXIDASE N-TERMINAL DOMAIN-CONTAINING PROTEIN"/>
    <property type="match status" value="1"/>
</dbReference>
<feature type="domain" description="NADH:flavin oxidoreductase/NADH oxidase N-terminal" evidence="5">
    <location>
        <begin position="21"/>
        <end position="366"/>
    </location>
</feature>
<evidence type="ECO:0000256" key="1">
    <source>
        <dbReference type="ARBA" id="ARBA00005979"/>
    </source>
</evidence>
<dbReference type="AlphaFoldDB" id="A0AAE0KHN8"/>
<accession>A0AAE0KHN8</accession>
<dbReference type="InterPro" id="IPR013785">
    <property type="entry name" value="Aldolase_TIM"/>
</dbReference>
<dbReference type="PANTHER" id="PTHR43656">
    <property type="entry name" value="BINDING OXIDOREDUCTASE, PUTATIVE (AFU_ORTHOLOGUE AFUA_2G08260)-RELATED"/>
    <property type="match status" value="1"/>
</dbReference>
<keyword evidence="7" id="KW-1185">Reference proteome</keyword>
<dbReference type="GO" id="GO:0010181">
    <property type="term" value="F:FMN binding"/>
    <property type="evidence" value="ECO:0007669"/>
    <property type="project" value="InterPro"/>
</dbReference>
<dbReference type="GO" id="GO:0016491">
    <property type="term" value="F:oxidoreductase activity"/>
    <property type="evidence" value="ECO:0007669"/>
    <property type="project" value="UniProtKB-KW"/>
</dbReference>
<reference evidence="6" key="2">
    <citation type="submission" date="2023-06" db="EMBL/GenBank/DDBJ databases">
        <authorList>
            <consortium name="Lawrence Berkeley National Laboratory"/>
            <person name="Haridas S."/>
            <person name="Hensen N."/>
            <person name="Bonometti L."/>
            <person name="Westerberg I."/>
            <person name="Brannstrom I.O."/>
            <person name="Guillou S."/>
            <person name="Cros-Aarteil S."/>
            <person name="Calhoun S."/>
            <person name="Kuo A."/>
            <person name="Mondo S."/>
            <person name="Pangilinan J."/>
            <person name="Riley R."/>
            <person name="Labutti K."/>
            <person name="Andreopoulos B."/>
            <person name="Lipzen A."/>
            <person name="Chen C."/>
            <person name="Yanf M."/>
            <person name="Daum C."/>
            <person name="Ng V."/>
            <person name="Clum A."/>
            <person name="Steindorff A."/>
            <person name="Ohm R."/>
            <person name="Martin F."/>
            <person name="Silar P."/>
            <person name="Natvig D."/>
            <person name="Lalanne C."/>
            <person name="Gautier V."/>
            <person name="Ament-Velasquez S.L."/>
            <person name="Kruys A."/>
            <person name="Hutchinson M.I."/>
            <person name="Powell A.J."/>
            <person name="Barry K."/>
            <person name="Miller A.N."/>
            <person name="Grigoriev I.V."/>
            <person name="Debuchy R."/>
            <person name="Gladieux P."/>
            <person name="Thoren M.H."/>
            <person name="Johannesson H."/>
        </authorList>
    </citation>
    <scope>NUCLEOTIDE SEQUENCE</scope>
    <source>
        <strain evidence="6">CBS 958.72</strain>
    </source>
</reference>
<keyword evidence="3" id="KW-0288">FMN</keyword>
<dbReference type="SUPFAM" id="SSF51395">
    <property type="entry name" value="FMN-linked oxidoreductases"/>
    <property type="match status" value="1"/>
</dbReference>
<dbReference type="Pfam" id="PF00724">
    <property type="entry name" value="Oxidored_FMN"/>
    <property type="match status" value="1"/>
</dbReference>
<dbReference type="InterPro" id="IPR051799">
    <property type="entry name" value="NADH_flavin_oxidoreductase"/>
</dbReference>
<keyword evidence="4" id="KW-0560">Oxidoreductase</keyword>
<evidence type="ECO:0000256" key="4">
    <source>
        <dbReference type="ARBA" id="ARBA00023002"/>
    </source>
</evidence>
<reference evidence="6" key="1">
    <citation type="journal article" date="2023" name="Mol. Phylogenet. Evol.">
        <title>Genome-scale phylogeny and comparative genomics of the fungal order Sordariales.</title>
        <authorList>
            <person name="Hensen N."/>
            <person name="Bonometti L."/>
            <person name="Westerberg I."/>
            <person name="Brannstrom I.O."/>
            <person name="Guillou S."/>
            <person name="Cros-Aarteil S."/>
            <person name="Calhoun S."/>
            <person name="Haridas S."/>
            <person name="Kuo A."/>
            <person name="Mondo S."/>
            <person name="Pangilinan J."/>
            <person name="Riley R."/>
            <person name="LaButti K."/>
            <person name="Andreopoulos B."/>
            <person name="Lipzen A."/>
            <person name="Chen C."/>
            <person name="Yan M."/>
            <person name="Daum C."/>
            <person name="Ng V."/>
            <person name="Clum A."/>
            <person name="Steindorff A."/>
            <person name="Ohm R.A."/>
            <person name="Martin F."/>
            <person name="Silar P."/>
            <person name="Natvig D.O."/>
            <person name="Lalanne C."/>
            <person name="Gautier V."/>
            <person name="Ament-Velasquez S.L."/>
            <person name="Kruys A."/>
            <person name="Hutchinson M.I."/>
            <person name="Powell A.J."/>
            <person name="Barry K."/>
            <person name="Miller A.N."/>
            <person name="Grigoriev I.V."/>
            <person name="Debuchy R."/>
            <person name="Gladieux P."/>
            <person name="Hiltunen Thoren M."/>
            <person name="Johannesson H."/>
        </authorList>
    </citation>
    <scope>NUCLEOTIDE SEQUENCE</scope>
    <source>
        <strain evidence="6">CBS 958.72</strain>
    </source>
</reference>
<evidence type="ECO:0000256" key="2">
    <source>
        <dbReference type="ARBA" id="ARBA00022630"/>
    </source>
</evidence>
<evidence type="ECO:0000313" key="7">
    <source>
        <dbReference type="Proteomes" id="UP001287356"/>
    </source>
</evidence>
<dbReference type="InterPro" id="IPR001155">
    <property type="entry name" value="OxRdtase_FMN_N"/>
</dbReference>
<gene>
    <name evidence="6" type="ORF">B0T24DRAFT_573105</name>
</gene>
<dbReference type="Gene3D" id="3.20.20.70">
    <property type="entry name" value="Aldolase class I"/>
    <property type="match status" value="1"/>
</dbReference>
<name>A0AAE0KHN8_9PEZI</name>
<protein>
    <submittedName>
        <fullName evidence="6">NADH oxidase</fullName>
    </submittedName>
</protein>
<comment type="similarity">
    <text evidence="1">Belongs to the NADH:flavin oxidoreductase/NADH oxidase family.</text>
</comment>
<proteinExistence type="inferred from homology"/>
<evidence type="ECO:0000259" key="5">
    <source>
        <dbReference type="Pfam" id="PF00724"/>
    </source>
</evidence>
<keyword evidence="2" id="KW-0285">Flavoprotein</keyword>